<dbReference type="Proteomes" id="UP000283786">
    <property type="component" value="Chromosome"/>
</dbReference>
<proteinExistence type="predicted"/>
<dbReference type="RefSeq" id="WP_119837938.1">
    <property type="nucleotide sequence ID" value="NZ_CP060436.1"/>
</dbReference>
<dbReference type="EMBL" id="CP060436">
    <property type="protein sequence ID" value="QPM89156.1"/>
    <property type="molecule type" value="Genomic_DNA"/>
</dbReference>
<gene>
    <name evidence="1" type="ORF">PSAL_003670</name>
</gene>
<accession>A0A418SKB0</accession>
<organism evidence="1 2">
    <name type="scientific">Pseudooceanicola algae</name>
    <dbReference type="NCBI Taxonomy" id="1537215"/>
    <lineage>
        <taxon>Bacteria</taxon>
        <taxon>Pseudomonadati</taxon>
        <taxon>Pseudomonadota</taxon>
        <taxon>Alphaproteobacteria</taxon>
        <taxon>Rhodobacterales</taxon>
        <taxon>Paracoccaceae</taxon>
        <taxon>Pseudooceanicola</taxon>
    </lineage>
</organism>
<protein>
    <submittedName>
        <fullName evidence="1">Uncharacterized protein</fullName>
    </submittedName>
</protein>
<dbReference type="OrthoDB" id="5438497at2"/>
<keyword evidence="2" id="KW-1185">Reference proteome</keyword>
<evidence type="ECO:0000313" key="2">
    <source>
        <dbReference type="Proteomes" id="UP000283786"/>
    </source>
</evidence>
<name>A0A418SKB0_9RHOB</name>
<reference evidence="1 2" key="1">
    <citation type="submission" date="2020-08" db="EMBL/GenBank/DDBJ databases">
        <title>Genome sequence of Rhodobacteraceae bacterium Lw-13e.</title>
        <authorList>
            <person name="Poehlein A."/>
            <person name="Wolter L."/>
            <person name="Daniel R."/>
            <person name="Brinkhoff T."/>
        </authorList>
    </citation>
    <scope>NUCLEOTIDE SEQUENCE [LARGE SCALE GENOMIC DNA]</scope>
    <source>
        <strain evidence="1 2">Lw-13e</strain>
    </source>
</reference>
<dbReference type="AlphaFoldDB" id="A0A418SKB0"/>
<sequence>MTATRPPQVAFSSGELDPLLHAREDFQRHQTGLALCRGFLPLRQGGVTRAPGTIFRGYTRANAMARRIPFVFAEDDACSLEFSSGKMRVWRYGALVTEAGGGIYEIDTPFLEADLPGLNYLQDADVMYLSDGRNPMQQLSRFALNDWTITSAELLSGPFRVQNLDENLKLTLTPSGAPSDVAYWISKADLSINALRKYGTRIYRFKGEGPSLISTTNGSCGELPPTHDNGTESYLVDDFVDPDIFAFWEFVYDTESTAGGFPIDIEADSDLFTEDHVDMLMMIEPTDWSSIAIWVGNASVGNGQLVRYAGNIYAVIGTETGVNPPVHSTGTVRTDASKGTKYRHVSTEVGIVRIRAVTDATHAVADVLQAVPQPCLDDPTYRWSMGAWNDLFGHPRFLTLFGQRLYTARTATEPRTVSASTVGAYRDFLPGAEADASFSYDIGGITSKNPITWLTAGRRGVYIGSMGGVRLVIGTADSPITLTTFNPEIVSTDGAAAIQPVMPYGWPVYVTRDKGRLMEVRYNFSDDAMRPFEISLPSQHLGAELFEQIVWQPSPYQRGWIRRGDGTLLCLIYDPEQDVLGWATVPMAGGVVEDLEVSPSVDSAFDVLSMIVRREIDGQTVRCIEEQAINLRPSLGSLGEEHFNHAFCGSVFAPEAPADTFYLPHLTGETVAAWTDKGPYSGLVVGPGGAVVLPDPVSHAVIGLADATHQFRTLPIRAAANDGDARGRKRRLKNGSAAAVFKTVRGFARCVERIEGEAEYVSPPVELVPLHVASDDVTGRTGILSVELTSGEADEVMLQFEPDGLAPMTITGIFPNIEEVGA</sequence>
<dbReference type="KEGG" id="palw:PSAL_003670"/>
<evidence type="ECO:0000313" key="1">
    <source>
        <dbReference type="EMBL" id="QPM89156.1"/>
    </source>
</evidence>